<dbReference type="Proteomes" id="UP001501266">
    <property type="component" value="Unassembled WGS sequence"/>
</dbReference>
<keyword evidence="2" id="KW-0732">Signal</keyword>
<feature type="region of interest" description="Disordered" evidence="1">
    <location>
        <begin position="25"/>
        <end position="50"/>
    </location>
</feature>
<reference evidence="4" key="1">
    <citation type="journal article" date="2019" name="Int. J. Syst. Evol. Microbiol.">
        <title>The Global Catalogue of Microorganisms (GCM) 10K type strain sequencing project: providing services to taxonomists for standard genome sequencing and annotation.</title>
        <authorList>
            <consortium name="The Broad Institute Genomics Platform"/>
            <consortium name="The Broad Institute Genome Sequencing Center for Infectious Disease"/>
            <person name="Wu L."/>
            <person name="Ma J."/>
        </authorList>
    </citation>
    <scope>NUCLEOTIDE SEQUENCE [LARGE SCALE GENOMIC DNA]</scope>
    <source>
        <strain evidence="4">JCM 12398</strain>
    </source>
</reference>
<organism evidence="3 4">
    <name type="scientific">Agrococcus citreus</name>
    <dbReference type="NCBI Taxonomy" id="84643"/>
    <lineage>
        <taxon>Bacteria</taxon>
        <taxon>Bacillati</taxon>
        <taxon>Actinomycetota</taxon>
        <taxon>Actinomycetes</taxon>
        <taxon>Micrococcales</taxon>
        <taxon>Microbacteriaceae</taxon>
        <taxon>Agrococcus</taxon>
    </lineage>
</organism>
<keyword evidence="4" id="KW-1185">Reference proteome</keyword>
<dbReference type="EMBL" id="BAAAKK010000001">
    <property type="protein sequence ID" value="GAA1417796.1"/>
    <property type="molecule type" value="Genomic_DNA"/>
</dbReference>
<evidence type="ECO:0000256" key="2">
    <source>
        <dbReference type="SAM" id="SignalP"/>
    </source>
</evidence>
<feature type="signal peptide" evidence="2">
    <location>
        <begin position="1"/>
        <end position="23"/>
    </location>
</feature>
<feature type="compositionally biased region" description="Polar residues" evidence="1">
    <location>
        <begin position="36"/>
        <end position="50"/>
    </location>
</feature>
<evidence type="ECO:0000256" key="1">
    <source>
        <dbReference type="SAM" id="MobiDB-lite"/>
    </source>
</evidence>
<gene>
    <name evidence="3" type="ORF">GCM10009640_02470</name>
</gene>
<feature type="chain" id="PRO_5045666561" evidence="2">
    <location>
        <begin position="24"/>
        <end position="289"/>
    </location>
</feature>
<evidence type="ECO:0000313" key="3">
    <source>
        <dbReference type="EMBL" id="GAA1417796.1"/>
    </source>
</evidence>
<comment type="caution">
    <text evidence="3">The sequence shown here is derived from an EMBL/GenBank/DDBJ whole genome shotgun (WGS) entry which is preliminary data.</text>
</comment>
<name>A0ABP4JF05_9MICO</name>
<evidence type="ECO:0000313" key="4">
    <source>
        <dbReference type="Proteomes" id="UP001501266"/>
    </source>
</evidence>
<proteinExistence type="predicted"/>
<accession>A0ABP4JF05</accession>
<protein>
    <submittedName>
        <fullName evidence="3">Uncharacterized protein</fullName>
    </submittedName>
</protein>
<sequence length="289" mass="29785">MKLRVLVTMTALMLGVGAASVQAAPPPLESPAVQAETASTVEPQAGARSTGSAAGDIEMCLVRNAIVPIDEQNIGAETPDFAVFEYALRSLQYGLLTHHSDSIAAVDRTLDESGAMTGLTVSVPRGAQLDVLGMVREAIVSLPRAYAAVAGVAKIEVRESETSATFADLCAGMQQIMDRTELGGDLTYVGIDPAAGRLEVGSLGSPSGAVAEVREALGGALEVREDTRQVPAAAHRSNDTNGYSAGAGIDVAYGWPCPAGFAAVTGSGQRYLGTILYTYGGTLFTPKPL</sequence>